<dbReference type="SUPFAM" id="SSF50044">
    <property type="entry name" value="SH3-domain"/>
    <property type="match status" value="1"/>
</dbReference>
<dbReference type="InterPro" id="IPR027267">
    <property type="entry name" value="AH/BAR_dom_sf"/>
</dbReference>
<dbReference type="Pfam" id="PF00018">
    <property type="entry name" value="SH3_1"/>
    <property type="match status" value="1"/>
</dbReference>
<reference evidence="6" key="1">
    <citation type="submission" date="2023-07" db="EMBL/GenBank/DDBJ databases">
        <authorList>
            <consortium name="CYATHOMIX"/>
        </authorList>
    </citation>
    <scope>NUCLEOTIDE SEQUENCE</scope>
    <source>
        <strain evidence="6">N/A</strain>
    </source>
</reference>
<keyword evidence="7" id="KW-1185">Reference proteome</keyword>
<evidence type="ECO:0000256" key="3">
    <source>
        <dbReference type="SAM" id="MobiDB-lite"/>
    </source>
</evidence>
<accession>A0AA36HG10</accession>
<evidence type="ECO:0000256" key="1">
    <source>
        <dbReference type="ARBA" id="ARBA00022443"/>
    </source>
</evidence>
<evidence type="ECO:0000256" key="4">
    <source>
        <dbReference type="SAM" id="SignalP"/>
    </source>
</evidence>
<feature type="chain" id="PRO_5041426518" description="SH3 domain-containing protein" evidence="4">
    <location>
        <begin position="19"/>
        <end position="565"/>
    </location>
</feature>
<feature type="region of interest" description="Disordered" evidence="3">
    <location>
        <begin position="276"/>
        <end position="300"/>
    </location>
</feature>
<dbReference type="PROSITE" id="PS50002">
    <property type="entry name" value="SH3"/>
    <property type="match status" value="1"/>
</dbReference>
<keyword evidence="4" id="KW-0732">Signal</keyword>
<comment type="caution">
    <text evidence="6">The sequence shown here is derived from an EMBL/GenBank/DDBJ whole genome shotgun (WGS) entry which is preliminary data.</text>
</comment>
<dbReference type="EMBL" id="CATQJL010000326">
    <property type="protein sequence ID" value="CAJ0609492.1"/>
    <property type="molecule type" value="Genomic_DNA"/>
</dbReference>
<proteinExistence type="predicted"/>
<dbReference type="Gene3D" id="1.20.1270.60">
    <property type="entry name" value="Arfaptin homology (AH) domain/BAR domain"/>
    <property type="match status" value="1"/>
</dbReference>
<evidence type="ECO:0000313" key="7">
    <source>
        <dbReference type="Proteomes" id="UP001176961"/>
    </source>
</evidence>
<feature type="signal peptide" evidence="4">
    <location>
        <begin position="1"/>
        <end position="18"/>
    </location>
</feature>
<dbReference type="Gene3D" id="2.30.30.40">
    <property type="entry name" value="SH3 Domains"/>
    <property type="match status" value="1"/>
</dbReference>
<dbReference type="AlphaFoldDB" id="A0AA36HG10"/>
<gene>
    <name evidence="6" type="ORF">CYNAS_LOCUS21475</name>
</gene>
<dbReference type="InterPro" id="IPR001452">
    <property type="entry name" value="SH3_domain"/>
</dbReference>
<protein>
    <recommendedName>
        <fullName evidence="5">SH3 domain-containing protein</fullName>
    </recommendedName>
</protein>
<organism evidence="6 7">
    <name type="scientific">Cylicocyclus nassatus</name>
    <name type="common">Nematode worm</name>
    <dbReference type="NCBI Taxonomy" id="53992"/>
    <lineage>
        <taxon>Eukaryota</taxon>
        <taxon>Metazoa</taxon>
        <taxon>Ecdysozoa</taxon>
        <taxon>Nematoda</taxon>
        <taxon>Chromadorea</taxon>
        <taxon>Rhabditida</taxon>
        <taxon>Rhabditina</taxon>
        <taxon>Rhabditomorpha</taxon>
        <taxon>Strongyloidea</taxon>
        <taxon>Strongylidae</taxon>
        <taxon>Cylicocyclus</taxon>
    </lineage>
</organism>
<keyword evidence="1 2" id="KW-0728">SH3 domain</keyword>
<feature type="domain" description="SH3" evidence="5">
    <location>
        <begin position="507"/>
        <end position="565"/>
    </location>
</feature>
<name>A0AA36HG10_CYLNA</name>
<evidence type="ECO:0000256" key="2">
    <source>
        <dbReference type="PROSITE-ProRule" id="PRU00192"/>
    </source>
</evidence>
<dbReference type="InterPro" id="IPR036028">
    <property type="entry name" value="SH3-like_dom_sf"/>
</dbReference>
<evidence type="ECO:0000313" key="6">
    <source>
        <dbReference type="EMBL" id="CAJ0609492.1"/>
    </source>
</evidence>
<feature type="compositionally biased region" description="Polar residues" evidence="3">
    <location>
        <begin position="278"/>
        <end position="290"/>
    </location>
</feature>
<dbReference type="SUPFAM" id="SSF103657">
    <property type="entry name" value="BAR/IMD domain-like"/>
    <property type="match status" value="1"/>
</dbReference>
<sequence length="565" mass="63465">MAFESSVLTLRLLMFVLGDKASLLSKYSVLEASSPSPTRGHHFDKVMAARSTLSETTRSILDELSDSAKEKVPRDVYTQLMSGFVPATREVSRAGNELLKAYQAVQKCSDQYVNTLKTLAESASKAFPGAKKYGEDLEALLTEYGEKLNQQRNFIAEFTSIVAKTTGYSNEDKEKVKDMYARYQKQEKDFEKQRRKGSKTVFDQQQFVEESAKEFLRQQEMRYKFFHDKHRNWFAMFPSSTKPENNNVNELDNHENGNARNNRIILPENDFVRKRNNDTPNSMENSTTVGVPSRKSTTRQETMSEVITTEVKPASHSYVNLQEDKRMSQLPPTAAPQAATNSFVVLRENPPAAQAAVRSSFVPTRESPMPAVQPAATNSYIARESPNPIAQSPPQQFAANDWTNNVSEVPRREFAPVLPAIDPADYRPDEPEVKRVVNERRPPVGGRLVLPTSIDASAIGNRASIHNVEEYIQPNYAVNRPVPQVAQVPQVPAKPAGVVPPLFENSDYGRVLMVTQDFNATSGEQITVNRGNKVILIKNGKRGWIFIRDVDTQRTGWIPAPFVSY</sequence>
<evidence type="ECO:0000259" key="5">
    <source>
        <dbReference type="PROSITE" id="PS50002"/>
    </source>
</evidence>
<dbReference type="Proteomes" id="UP001176961">
    <property type="component" value="Unassembled WGS sequence"/>
</dbReference>